<evidence type="ECO:0000313" key="7">
    <source>
        <dbReference type="Proteomes" id="UP000504638"/>
    </source>
</evidence>
<dbReference type="PANTHER" id="PTHR12917">
    <property type="entry name" value="ASPARTYL PROTEASE DDI-RELATED"/>
    <property type="match status" value="1"/>
</dbReference>
<reference evidence="6 8" key="1">
    <citation type="submission" date="2020-01" db="EMBL/GenBank/DDBJ databases">
        <authorList>
            <consortium name="DOE Joint Genome Institute"/>
            <person name="Haridas S."/>
            <person name="Albert R."/>
            <person name="Binder M."/>
            <person name="Bloem J."/>
            <person name="Labutti K."/>
            <person name="Salamov A."/>
            <person name="Andreopoulos B."/>
            <person name="Baker S.E."/>
            <person name="Barry K."/>
            <person name="Bills G."/>
            <person name="Bluhm B.H."/>
            <person name="Cannon C."/>
            <person name="Castanera R."/>
            <person name="Culley D.E."/>
            <person name="Daum C."/>
            <person name="Ezra D."/>
            <person name="Gonzalez J.B."/>
            <person name="Henrissat B."/>
            <person name="Kuo A."/>
            <person name="Liang C."/>
            <person name="Lipzen A."/>
            <person name="Lutzoni F."/>
            <person name="Magnuson J."/>
            <person name="Mondo S."/>
            <person name="Nolan M."/>
            <person name="Ohm R."/>
            <person name="Pangilinan J."/>
            <person name="Park H.-J."/>
            <person name="Ramirez L."/>
            <person name="Alfaro M."/>
            <person name="Sun H."/>
            <person name="Tritt A."/>
            <person name="Yoshinaga Y."/>
            <person name="Zwiers L.-H."/>
            <person name="Turgeon B.G."/>
            <person name="Goodwin S.B."/>
            <person name="Spatafora J.W."/>
            <person name="Crous P.W."/>
            <person name="Grigoriev I.V."/>
        </authorList>
    </citation>
    <scope>NUCLEOTIDE SEQUENCE</scope>
    <source>
        <strain evidence="6 8">CBS 781.70</strain>
    </source>
</reference>
<reference evidence="8" key="2">
    <citation type="submission" date="2020-04" db="EMBL/GenBank/DDBJ databases">
        <authorList>
            <consortium name="NCBI Genome Project"/>
        </authorList>
    </citation>
    <scope>NUCLEOTIDE SEQUENCE</scope>
    <source>
        <strain evidence="8">CBS 781.70</strain>
    </source>
</reference>
<evidence type="ECO:0000259" key="5">
    <source>
        <dbReference type="PROSITE" id="PS50053"/>
    </source>
</evidence>
<evidence type="ECO:0000313" key="8">
    <source>
        <dbReference type="RefSeq" id="XP_033533684.1"/>
    </source>
</evidence>
<dbReference type="PROSITE" id="PS50053">
    <property type="entry name" value="UBIQUITIN_2"/>
    <property type="match status" value="1"/>
</dbReference>
<feature type="non-terminal residue" evidence="6">
    <location>
        <position position="1"/>
    </location>
</feature>
<dbReference type="GO" id="GO:0004190">
    <property type="term" value="F:aspartic-type endopeptidase activity"/>
    <property type="evidence" value="ECO:0007669"/>
    <property type="project" value="UniProtKB-KW"/>
</dbReference>
<name>A0A6G1G1Y3_9PEZI</name>
<keyword evidence="3" id="KW-0064">Aspartyl protease</keyword>
<gene>
    <name evidence="6 8" type="ORF">P152DRAFT_398346</name>
</gene>
<keyword evidence="4" id="KW-0378">Hydrolase</keyword>
<dbReference type="InterPro" id="IPR033882">
    <property type="entry name" value="DDI1_N"/>
</dbReference>
<sequence>RPRITISIQAPNESTDSDLLTLDLPLELTVADLKASVQAETNFPASSQQFFHNGQTLSPDTKTLEQAGIKDGEMLAMLVSGPETATNQAQRQQRVGGGQMGQVGRRRREPAAHEIERQRLGLLANPTQLAQIREARPDLVNAINDPVQFRDMWLQMAGEEEERERERQAQLQLLNEDPFNIDAQMKIEEIIRQERVIENLQHAYEHNPEGNLLPIIHLCFVSTN</sequence>
<evidence type="ECO:0000256" key="3">
    <source>
        <dbReference type="ARBA" id="ARBA00022750"/>
    </source>
</evidence>
<dbReference type="GeneID" id="54417028"/>
<evidence type="ECO:0000256" key="2">
    <source>
        <dbReference type="ARBA" id="ARBA00022670"/>
    </source>
</evidence>
<dbReference type="GO" id="GO:0006508">
    <property type="term" value="P:proteolysis"/>
    <property type="evidence" value="ECO:0007669"/>
    <property type="project" value="UniProtKB-KW"/>
</dbReference>
<dbReference type="Gene3D" id="3.10.20.90">
    <property type="entry name" value="Phosphatidylinositol 3-kinase Catalytic Subunit, Chain A, domain 1"/>
    <property type="match status" value="1"/>
</dbReference>
<evidence type="ECO:0000313" key="6">
    <source>
        <dbReference type="EMBL" id="KAF1812053.1"/>
    </source>
</evidence>
<dbReference type="PANTHER" id="PTHR12917:SF1">
    <property type="entry name" value="AT13091P"/>
    <property type="match status" value="1"/>
</dbReference>
<dbReference type="SUPFAM" id="SSF54236">
    <property type="entry name" value="Ubiquitin-like"/>
    <property type="match status" value="1"/>
</dbReference>
<dbReference type="SMART" id="SM00213">
    <property type="entry name" value="UBQ"/>
    <property type="match status" value="1"/>
</dbReference>
<keyword evidence="2" id="KW-0645">Protease</keyword>
<dbReference type="InterPro" id="IPR000626">
    <property type="entry name" value="Ubiquitin-like_dom"/>
</dbReference>
<dbReference type="RefSeq" id="XP_033533684.1">
    <property type="nucleotide sequence ID" value="XM_033676458.1"/>
</dbReference>
<accession>A0A6G1G1Y3</accession>
<dbReference type="Pfam" id="PF00240">
    <property type="entry name" value="ubiquitin"/>
    <property type="match status" value="1"/>
</dbReference>
<dbReference type="AlphaFoldDB" id="A0A6G1G1Y3"/>
<evidence type="ECO:0000256" key="4">
    <source>
        <dbReference type="ARBA" id="ARBA00022801"/>
    </source>
</evidence>
<protein>
    <recommendedName>
        <fullName evidence="5">Ubiquitin-like domain-containing protein</fullName>
    </recommendedName>
</protein>
<proteinExistence type="inferred from homology"/>
<reference evidence="8" key="3">
    <citation type="submission" date="2025-04" db="UniProtKB">
        <authorList>
            <consortium name="RefSeq"/>
        </authorList>
    </citation>
    <scope>IDENTIFICATION</scope>
    <source>
        <strain evidence="8">CBS 781.70</strain>
    </source>
</reference>
<keyword evidence="7" id="KW-1185">Reference proteome</keyword>
<feature type="domain" description="Ubiquitin-like" evidence="5">
    <location>
        <begin position="4"/>
        <end position="80"/>
    </location>
</feature>
<organism evidence="6">
    <name type="scientific">Eremomyces bilateralis CBS 781.70</name>
    <dbReference type="NCBI Taxonomy" id="1392243"/>
    <lineage>
        <taxon>Eukaryota</taxon>
        <taxon>Fungi</taxon>
        <taxon>Dikarya</taxon>
        <taxon>Ascomycota</taxon>
        <taxon>Pezizomycotina</taxon>
        <taxon>Dothideomycetes</taxon>
        <taxon>Dothideomycetes incertae sedis</taxon>
        <taxon>Eremomycetales</taxon>
        <taxon>Eremomycetaceae</taxon>
        <taxon>Eremomyces</taxon>
    </lineage>
</organism>
<dbReference type="OrthoDB" id="1047367at2759"/>
<dbReference type="EMBL" id="ML975159">
    <property type="protein sequence ID" value="KAF1812053.1"/>
    <property type="molecule type" value="Genomic_DNA"/>
</dbReference>
<comment type="similarity">
    <text evidence="1">Belongs to the DDI1 family.</text>
</comment>
<evidence type="ECO:0000256" key="1">
    <source>
        <dbReference type="ARBA" id="ARBA00009136"/>
    </source>
</evidence>
<dbReference type="CDD" id="cd01796">
    <property type="entry name" value="Ubl_Ddi1_like"/>
    <property type="match status" value="1"/>
</dbReference>
<dbReference type="Proteomes" id="UP000504638">
    <property type="component" value="Unplaced"/>
</dbReference>
<dbReference type="InterPro" id="IPR029071">
    <property type="entry name" value="Ubiquitin-like_domsf"/>
</dbReference>